<feature type="compositionally biased region" description="Basic residues" evidence="3">
    <location>
        <begin position="56"/>
        <end position="69"/>
    </location>
</feature>
<protein>
    <recommendedName>
        <fullName evidence="6">Nudix hydrolase 3</fullName>
    </recommendedName>
</protein>
<dbReference type="PANTHER" id="PTHR23422:SF9">
    <property type="entry name" value="ZN-DEPENDENT HYDROLASE"/>
    <property type="match status" value="1"/>
</dbReference>
<evidence type="ECO:0000256" key="2">
    <source>
        <dbReference type="ARBA" id="ARBA00022801"/>
    </source>
</evidence>
<comment type="caution">
    <text evidence="4">The sequence shown here is derived from an EMBL/GenBank/DDBJ whole genome shotgun (WGS) entry which is preliminary data.</text>
</comment>
<organism evidence="4 5">
    <name type="scientific">Musa balbisiana</name>
    <name type="common">Banana</name>
    <dbReference type="NCBI Taxonomy" id="52838"/>
    <lineage>
        <taxon>Eukaryota</taxon>
        <taxon>Viridiplantae</taxon>
        <taxon>Streptophyta</taxon>
        <taxon>Embryophyta</taxon>
        <taxon>Tracheophyta</taxon>
        <taxon>Spermatophyta</taxon>
        <taxon>Magnoliopsida</taxon>
        <taxon>Liliopsida</taxon>
        <taxon>Zingiberales</taxon>
        <taxon>Musaceae</taxon>
        <taxon>Musa</taxon>
    </lineage>
</organism>
<dbReference type="GO" id="GO:0005737">
    <property type="term" value="C:cytoplasm"/>
    <property type="evidence" value="ECO:0007669"/>
    <property type="project" value="TreeGrafter"/>
</dbReference>
<sequence length="574" mass="64648">MSMTVRKMRLRRSLDGEGSWTWRDTKKRSVGRIAIGGGSSFCREEHSRGQRDRSHCGRGGHGRRRRKGSWPRSESCFPFSLLSSSWSSSSQSLRAATTGKREIACLGLDSRQIRLLQEHCGAPHRYKENMEARSLNLQKKLNRYAPIYMEPKLSGLSDADKEALSYILRAAMVVDDIFYLQLACSTVPDYMVVLKLLEPGCRSSLDENEAFLTTADSAVKLLAKSTKPVSGWEGIEYRAAFPMKKPPGANFYPPDMDKKEFELWKGSLNASDQEAATGFFSVIRRHVDTLSSTVSHLMDHSGSEQHFNLDYLTIVPFSQEYKALLVKAADLLFRASELSDSSSLKKLLETKGNAFLSNDYYESDIAWMELDSKLDVTIGPYETYEDTLFGYKDVKGPQTVAFNLPNDERIVNERGTSMVLLKNVSEAKFKHILQPIADVCIKEDQKEFIDFESFYTHTICHECCHGIGPHTIILPNGELQELHSALEEAKADIVGLWALKFLVDQVEGAVENLSREILTIQAKGDKPAAMSLLQRYAKMTQPLHIALEKLERVQVPVDIAPIFSVADKFLEKIH</sequence>
<dbReference type="GO" id="GO:0008239">
    <property type="term" value="F:dipeptidyl-peptidase activity"/>
    <property type="evidence" value="ECO:0007669"/>
    <property type="project" value="TreeGrafter"/>
</dbReference>
<name>A0A4S8IV71_MUSBA</name>
<feature type="compositionally biased region" description="Basic and acidic residues" evidence="3">
    <location>
        <begin position="42"/>
        <end position="55"/>
    </location>
</feature>
<evidence type="ECO:0008006" key="6">
    <source>
        <dbReference type="Google" id="ProtNLM"/>
    </source>
</evidence>
<feature type="region of interest" description="Disordered" evidence="3">
    <location>
        <begin position="41"/>
        <end position="72"/>
    </location>
</feature>
<dbReference type="PANTHER" id="PTHR23422">
    <property type="entry name" value="DIPEPTIDYL PEPTIDASE III-RELATED"/>
    <property type="match status" value="1"/>
</dbReference>
<dbReference type="EMBL" id="PYDT01000008">
    <property type="protein sequence ID" value="THU52718.1"/>
    <property type="molecule type" value="Genomic_DNA"/>
</dbReference>
<dbReference type="STRING" id="52838.A0A4S8IV71"/>
<dbReference type="Proteomes" id="UP000317650">
    <property type="component" value="Chromosome 10"/>
</dbReference>
<keyword evidence="1" id="KW-0479">Metal-binding</keyword>
<dbReference type="GO" id="GO:0046872">
    <property type="term" value="F:metal ion binding"/>
    <property type="evidence" value="ECO:0007669"/>
    <property type="project" value="UniProtKB-KW"/>
</dbReference>
<proteinExistence type="predicted"/>
<keyword evidence="5" id="KW-1185">Reference proteome</keyword>
<keyword evidence="2" id="KW-0378">Hydrolase</keyword>
<gene>
    <name evidence="4" type="ORF">C4D60_Mb10t06860</name>
</gene>
<accession>A0A4S8IV71</accession>
<evidence type="ECO:0000256" key="3">
    <source>
        <dbReference type="SAM" id="MobiDB-lite"/>
    </source>
</evidence>
<evidence type="ECO:0000256" key="1">
    <source>
        <dbReference type="ARBA" id="ARBA00022723"/>
    </source>
</evidence>
<evidence type="ECO:0000313" key="5">
    <source>
        <dbReference type="Proteomes" id="UP000317650"/>
    </source>
</evidence>
<evidence type="ECO:0000313" key="4">
    <source>
        <dbReference type="EMBL" id="THU52718.1"/>
    </source>
</evidence>
<dbReference type="AlphaFoldDB" id="A0A4S8IV71"/>
<reference evidence="4 5" key="1">
    <citation type="journal article" date="2019" name="Nat. Plants">
        <title>Genome sequencing of Musa balbisiana reveals subgenome evolution and function divergence in polyploid bananas.</title>
        <authorList>
            <person name="Yao X."/>
        </authorList>
    </citation>
    <scope>NUCLEOTIDE SEQUENCE [LARGE SCALE GENOMIC DNA]</scope>
    <source>
        <strain evidence="5">cv. DH-PKW</strain>
        <tissue evidence="4">Leaves</tissue>
    </source>
</reference>
<dbReference type="Gene3D" id="3.30.540.30">
    <property type="match status" value="1"/>
</dbReference>
<dbReference type="InterPro" id="IPR039461">
    <property type="entry name" value="Peptidase_M49"/>
</dbReference>